<comment type="caution">
    <text evidence="2">The sequence shown here is derived from an EMBL/GenBank/DDBJ whole genome shotgun (WGS) entry which is preliminary data.</text>
</comment>
<feature type="region of interest" description="Disordered" evidence="1">
    <location>
        <begin position="1"/>
        <end position="24"/>
    </location>
</feature>
<evidence type="ECO:0000256" key="1">
    <source>
        <dbReference type="SAM" id="MobiDB-lite"/>
    </source>
</evidence>
<dbReference type="AlphaFoldDB" id="A0ABD0LDR5"/>
<name>A0ABD0LDR5_9CAEN</name>
<keyword evidence="3" id="KW-1185">Reference proteome</keyword>
<proteinExistence type="predicted"/>
<accession>A0ABD0LDR5</accession>
<reference evidence="2 3" key="1">
    <citation type="journal article" date="2023" name="Sci. Data">
        <title>Genome assembly of the Korean intertidal mud-creeper Batillaria attramentaria.</title>
        <authorList>
            <person name="Patra A.K."/>
            <person name="Ho P.T."/>
            <person name="Jun S."/>
            <person name="Lee S.J."/>
            <person name="Kim Y."/>
            <person name="Won Y.J."/>
        </authorList>
    </citation>
    <scope>NUCLEOTIDE SEQUENCE [LARGE SCALE GENOMIC DNA]</scope>
    <source>
        <strain evidence="2">Wonlab-2016</strain>
    </source>
</reference>
<evidence type="ECO:0000313" key="3">
    <source>
        <dbReference type="Proteomes" id="UP001519460"/>
    </source>
</evidence>
<protein>
    <submittedName>
        <fullName evidence="2">Uncharacterized protein</fullName>
    </submittedName>
</protein>
<sequence>MTKQQVGNGYQHLPTAPHVESAVTDEKRLGGQATEIEANRHHSLPLAAQRNNNRQPGLWVLSSSPSNTILSAKTSTGDTLRTGRLRALRTCLSSTVSSLMGVTCLDGALLSREER</sequence>
<dbReference type="EMBL" id="JACVVK020000057">
    <property type="protein sequence ID" value="KAK7497558.1"/>
    <property type="molecule type" value="Genomic_DNA"/>
</dbReference>
<organism evidence="2 3">
    <name type="scientific">Batillaria attramentaria</name>
    <dbReference type="NCBI Taxonomy" id="370345"/>
    <lineage>
        <taxon>Eukaryota</taxon>
        <taxon>Metazoa</taxon>
        <taxon>Spiralia</taxon>
        <taxon>Lophotrochozoa</taxon>
        <taxon>Mollusca</taxon>
        <taxon>Gastropoda</taxon>
        <taxon>Caenogastropoda</taxon>
        <taxon>Sorbeoconcha</taxon>
        <taxon>Cerithioidea</taxon>
        <taxon>Batillariidae</taxon>
        <taxon>Batillaria</taxon>
    </lineage>
</organism>
<evidence type="ECO:0000313" key="2">
    <source>
        <dbReference type="EMBL" id="KAK7497558.1"/>
    </source>
</evidence>
<gene>
    <name evidence="2" type="ORF">BaRGS_00011198</name>
</gene>
<dbReference type="Proteomes" id="UP001519460">
    <property type="component" value="Unassembled WGS sequence"/>
</dbReference>